<feature type="compositionally biased region" description="Basic and acidic residues" evidence="1">
    <location>
        <begin position="775"/>
        <end position="786"/>
    </location>
</feature>
<dbReference type="Pfam" id="PF25547">
    <property type="entry name" value="WXG100_2"/>
    <property type="match status" value="1"/>
</dbReference>
<feature type="compositionally biased region" description="Basic and acidic residues" evidence="1">
    <location>
        <begin position="1067"/>
        <end position="1087"/>
    </location>
</feature>
<feature type="domain" description="Outer membrane channel protein CpnT-like N-terminal" evidence="2">
    <location>
        <begin position="6"/>
        <end position="152"/>
    </location>
</feature>
<feature type="compositionally biased region" description="Basic and acidic residues" evidence="1">
    <location>
        <begin position="510"/>
        <end position="535"/>
    </location>
</feature>
<feature type="region of interest" description="Disordered" evidence="1">
    <location>
        <begin position="609"/>
        <end position="786"/>
    </location>
</feature>
<feature type="compositionally biased region" description="Low complexity" evidence="1">
    <location>
        <begin position="497"/>
        <end position="508"/>
    </location>
</feature>
<keyword evidence="4" id="KW-1185">Reference proteome</keyword>
<feature type="region of interest" description="Disordered" evidence="1">
    <location>
        <begin position="368"/>
        <end position="579"/>
    </location>
</feature>
<reference evidence="3 4" key="1">
    <citation type="submission" date="2020-10" db="EMBL/GenBank/DDBJ databases">
        <title>Sequencing the genomes of 1000 actinobacteria strains.</title>
        <authorList>
            <person name="Klenk H.-P."/>
        </authorList>
    </citation>
    <scope>NUCLEOTIDE SEQUENCE [LARGE SCALE GENOMIC DNA]</scope>
    <source>
        <strain evidence="3 4">DSM 44653</strain>
    </source>
</reference>
<evidence type="ECO:0000256" key="1">
    <source>
        <dbReference type="SAM" id="MobiDB-lite"/>
    </source>
</evidence>
<feature type="region of interest" description="Disordered" evidence="1">
    <location>
        <begin position="870"/>
        <end position="951"/>
    </location>
</feature>
<organism evidence="3 4">
    <name type="scientific">Amycolatopsis lexingtonensis</name>
    <dbReference type="NCBI Taxonomy" id="218822"/>
    <lineage>
        <taxon>Bacteria</taxon>
        <taxon>Bacillati</taxon>
        <taxon>Actinomycetota</taxon>
        <taxon>Actinomycetes</taxon>
        <taxon>Pseudonocardiales</taxon>
        <taxon>Pseudonocardiaceae</taxon>
        <taxon>Amycolatopsis</taxon>
    </lineage>
</organism>
<feature type="compositionally biased region" description="Basic and acidic residues" evidence="1">
    <location>
        <begin position="693"/>
        <end position="727"/>
    </location>
</feature>
<feature type="compositionally biased region" description="Basic and acidic residues" evidence="1">
    <location>
        <begin position="661"/>
        <end position="679"/>
    </location>
</feature>
<evidence type="ECO:0000313" key="4">
    <source>
        <dbReference type="Proteomes" id="UP000631670"/>
    </source>
</evidence>
<gene>
    <name evidence="3" type="ORF">H4696_002636</name>
</gene>
<feature type="compositionally biased region" description="Basic and acidic residues" evidence="1">
    <location>
        <begin position="911"/>
        <end position="929"/>
    </location>
</feature>
<proteinExistence type="predicted"/>
<evidence type="ECO:0000313" key="3">
    <source>
        <dbReference type="EMBL" id="MBE1495536.1"/>
    </source>
</evidence>
<feature type="compositionally biased region" description="Basic and acidic residues" evidence="1">
    <location>
        <begin position="875"/>
        <end position="903"/>
    </location>
</feature>
<feature type="compositionally biased region" description="Pro residues" evidence="1">
    <location>
        <begin position="381"/>
        <end position="392"/>
    </location>
</feature>
<feature type="compositionally biased region" description="Basic and acidic residues" evidence="1">
    <location>
        <begin position="1096"/>
        <end position="1108"/>
    </location>
</feature>
<feature type="compositionally biased region" description="Basic and acidic residues" evidence="1">
    <location>
        <begin position="399"/>
        <end position="443"/>
    </location>
</feature>
<protein>
    <recommendedName>
        <fullName evidence="2">Outer membrane channel protein CpnT-like N-terminal domain-containing protein</fullName>
    </recommendedName>
</protein>
<feature type="region of interest" description="Disordered" evidence="1">
    <location>
        <begin position="1276"/>
        <end position="1311"/>
    </location>
</feature>
<name>A0ABR9HX86_9PSEU</name>
<dbReference type="RefSeq" id="WP_192782283.1">
    <property type="nucleotide sequence ID" value="NZ_JADBEG010000001.1"/>
</dbReference>
<feature type="compositionally biased region" description="Polar residues" evidence="1">
    <location>
        <begin position="1470"/>
        <end position="1485"/>
    </location>
</feature>
<feature type="region of interest" description="Disordered" evidence="1">
    <location>
        <begin position="1390"/>
        <end position="1492"/>
    </location>
</feature>
<feature type="compositionally biased region" description="Basic and acidic residues" evidence="1">
    <location>
        <begin position="1126"/>
        <end position="1144"/>
    </location>
</feature>
<dbReference type="InterPro" id="IPR057746">
    <property type="entry name" value="CpnT-like_N"/>
</dbReference>
<comment type="caution">
    <text evidence="3">The sequence shown here is derived from an EMBL/GenBank/DDBJ whole genome shotgun (WGS) entry which is preliminary data.</text>
</comment>
<dbReference type="EMBL" id="JADBEG010000001">
    <property type="protein sequence ID" value="MBE1495536.1"/>
    <property type="molecule type" value="Genomic_DNA"/>
</dbReference>
<dbReference type="Proteomes" id="UP000631670">
    <property type="component" value="Unassembled WGS sequence"/>
</dbReference>
<feature type="compositionally biased region" description="Basic and acidic residues" evidence="1">
    <location>
        <begin position="1448"/>
        <end position="1458"/>
    </location>
</feature>
<feature type="compositionally biased region" description="Basic and acidic residues" evidence="1">
    <location>
        <begin position="1402"/>
        <end position="1411"/>
    </location>
</feature>
<feature type="compositionally biased region" description="Basic and acidic residues" evidence="1">
    <location>
        <begin position="450"/>
        <end position="472"/>
    </location>
</feature>
<feature type="compositionally biased region" description="Basic and acidic residues" evidence="1">
    <location>
        <begin position="736"/>
        <end position="746"/>
    </location>
</feature>
<feature type="region of interest" description="Disordered" evidence="1">
    <location>
        <begin position="1067"/>
        <end position="1144"/>
    </location>
</feature>
<accession>A0ABR9HX86</accession>
<sequence>MTDLLEPDGDLWRWVVANGGRPKDSLWPPDSETDAHDLAQAWTVAAKALRDAVEHSDQAAADLRVTWTDAAGFEMYYAVHSLNHGDTGDSGIAGLATAMDGLAALCQDYANKVSSAKFLIRTYIAQNESLFAHCTSLAGQLVFVITVASRVAKIQTDLADNFGKPPEPKKPDKPHGFLGNVGEFFAGIGEGAKEMVVGFGALVGYADGHWSWSTAGQAWGGLGKFALAAATYAVPGLSSIDQTYGLPGFERGEMGRTLVDAGKSLVAWDEWSDDPARAGGKATFNIVSSVLGTKGAGAAMRGAGAAAAGSRIGAVAAAGRVLETTGSAITKIPTATEVAGKVVRKIPGVEGALSRFGLGRGAPHVEEPAARREGGSGEGPPGDPPGGPPPENVPSRPNSAREEGPGGERRPDRTGEHTPSERAPERPVRASERPAEHASERPGGRALEGSAEHASERPAEHGASEGARERSAEPVARPGSVGEAMGGETHGNQPHTAAEPGRGEAPAAHRNPEPSGRHEPGDTAPWRDAKAELDPRTQQARLTGSLEPAREAHATTGVGGDHFLEQERWAGAASPEPKTPTQKVAFAVLRGLGVLHTGIDMVAGHDLLPTSKLTPLHPPKNHKPKGHEEKPAEPAPESTSDPKPGDPAVPPKPGEGAVAHVDPDTLKVDHVEPAERPHPEPTPAGAPAGRGHPSSDIDRAINPDTAHEHGPRPDDPPPAAAREHGPQPDDPPPPDGAHEHGPHPDDPPPPDPANAHAESTPSGSSFHVGDPDLGDLPHRVPPDPDGRYTVDVHVTPDGHARIGDHHYTPKEFADVLRRNADYDGGPIRLIGCDASSNAFAHGLARELDTEVLAPTKAAWTDSRGRVFSSGFEIGPDGRLRPRIPPDGEWNTHHPDGSTHRAGEDGFAPGSHHGDPHDVDADSARHRGDGDDFNPQHQVEGRWKEPANWTPPGEEVRLGANENFFDHAGELKPDTRYHVLDPDGTVRTRVYTDHRGQVSHVDAHAPNTLRGGNPEVAHPVPDADYRVQVGRRHDIYPTGPDGSVRTVTHHDVKTVHGTRDVTRVDHVETPPEPARHTDIGPHDPRAPRADQPFGTRGDLDPDTRYHVTDSEGNPRGSFQTDGAGRVKWVDTHEGTPGRPNPDLEHRVANGNYRVDRGPNHQEFHVGADGRPEHAATWRQPPDSGEAVVHTGNLRQGEAFNRQGHVDAEGNSPLAGAREHRVFDDHGQFRGSFHTDADGRITHVDTTTGQRARTNPEITHAPEGAKVTQDGFYGTGKAKTVQETWPPPDREVTFSHKKKGGGFAGGRPDGWSDAEVKAVTGPVTGKRGTPLVDRADLPPSTRIHVVDQKGHPYTTVQTGPDGTVTHVHTFQPTNPDLNYPPPSATVRVDHGLEVRNPDGSTRITEGDVHRTDARGNTVATSGPPDAAGASQIRRDTTAQSEVGALGGKGPDNRNIDDGGHHGSTSTGKGGESINQSTEGRIDNSNAGTKDVEATYDPEDSWYQMERVRDEHLDRVAHEDVMPARDPGVDDPHTRHYRSYGVDEQGRITVNVRSFPGDHNTPLWPRDFRR</sequence>
<evidence type="ECO:0000259" key="2">
    <source>
        <dbReference type="Pfam" id="PF25547"/>
    </source>
</evidence>